<dbReference type="PRINTS" id="PR00747">
    <property type="entry name" value="GLYHDRLASE47"/>
</dbReference>
<feature type="active site" evidence="6">
    <location>
        <position position="451"/>
    </location>
</feature>
<dbReference type="EC" id="3.2.1.-" evidence="9"/>
<dbReference type="GO" id="GO:0005509">
    <property type="term" value="F:calcium ion binding"/>
    <property type="evidence" value="ECO:0007669"/>
    <property type="project" value="InterPro"/>
</dbReference>
<dbReference type="GO" id="GO:0005783">
    <property type="term" value="C:endoplasmic reticulum"/>
    <property type="evidence" value="ECO:0007669"/>
    <property type="project" value="TreeGrafter"/>
</dbReference>
<feature type="active site" description="Proton donor" evidence="6">
    <location>
        <position position="149"/>
    </location>
</feature>
<dbReference type="KEGG" id="cthr:CTHT_0050430"/>
<dbReference type="PANTHER" id="PTHR11742:SF29">
    <property type="entry name" value="ALPHA-1,2-MANNOSIDASE"/>
    <property type="match status" value="1"/>
</dbReference>
<gene>
    <name evidence="10" type="ORF">CTHT_0050430</name>
</gene>
<dbReference type="OMA" id="TGMMPER"/>
<dbReference type="FunFam" id="1.50.10.10:FF:000037">
    <property type="entry name" value="alpha-1,2-Mannosidase"/>
    <property type="match status" value="1"/>
</dbReference>
<dbReference type="InterPro" id="IPR036026">
    <property type="entry name" value="Seven-hairpin_glycosidases"/>
</dbReference>
<dbReference type="PANTHER" id="PTHR11742">
    <property type="entry name" value="MANNOSYL-OLIGOSACCHARIDE ALPHA-1,2-MANNOSIDASE-RELATED"/>
    <property type="match status" value="1"/>
</dbReference>
<name>G0SD16_CHATD</name>
<evidence type="ECO:0000256" key="6">
    <source>
        <dbReference type="PIRSR" id="PIRSR601382-1"/>
    </source>
</evidence>
<dbReference type="UniPathway" id="UPA00378"/>
<evidence type="ECO:0000256" key="8">
    <source>
        <dbReference type="PIRSR" id="PIRSR601382-3"/>
    </source>
</evidence>
<dbReference type="AlphaFoldDB" id="G0SD16"/>
<dbReference type="GeneID" id="18259081"/>
<dbReference type="InterPro" id="IPR001382">
    <property type="entry name" value="Glyco_hydro_47"/>
</dbReference>
<dbReference type="GO" id="GO:0016020">
    <property type="term" value="C:membrane"/>
    <property type="evidence" value="ECO:0007669"/>
    <property type="project" value="InterPro"/>
</dbReference>
<evidence type="ECO:0000256" key="1">
    <source>
        <dbReference type="ARBA" id="ARBA00001913"/>
    </source>
</evidence>
<protein>
    <recommendedName>
        <fullName evidence="9">alpha-1,2-Mannosidase</fullName>
        <ecNumber evidence="9">3.2.1.-</ecNumber>
    </recommendedName>
</protein>
<feature type="active site" description="Proton donor" evidence="6">
    <location>
        <position position="400"/>
    </location>
</feature>
<dbReference type="Pfam" id="PF01532">
    <property type="entry name" value="Glyco_hydro_47"/>
    <property type="match status" value="1"/>
</dbReference>
<dbReference type="InterPro" id="IPR012341">
    <property type="entry name" value="6hp_glycosidase-like_sf"/>
</dbReference>
<dbReference type="RefSeq" id="XP_006695391.1">
    <property type="nucleotide sequence ID" value="XM_006695328.1"/>
</dbReference>
<dbReference type="Proteomes" id="UP000008066">
    <property type="component" value="Unassembled WGS sequence"/>
</dbReference>
<dbReference type="Gene3D" id="1.50.10.10">
    <property type="match status" value="1"/>
</dbReference>
<dbReference type="GO" id="GO:0004571">
    <property type="term" value="F:mannosyl-oligosaccharide 1,2-alpha-mannosidase activity"/>
    <property type="evidence" value="ECO:0007669"/>
    <property type="project" value="InterPro"/>
</dbReference>
<accession>G0SD16</accession>
<dbReference type="GO" id="GO:0005975">
    <property type="term" value="P:carbohydrate metabolic process"/>
    <property type="evidence" value="ECO:0007669"/>
    <property type="project" value="InterPro"/>
</dbReference>
<feature type="binding site" evidence="7">
    <location>
        <position position="539"/>
    </location>
    <ligand>
        <name>Ca(2+)</name>
        <dbReference type="ChEBI" id="CHEBI:29108"/>
    </ligand>
</feature>
<organism evidence="11">
    <name type="scientific">Chaetomium thermophilum (strain DSM 1495 / CBS 144.50 / IMI 039719)</name>
    <name type="common">Thermochaetoides thermophila</name>
    <dbReference type="NCBI Taxonomy" id="759272"/>
    <lineage>
        <taxon>Eukaryota</taxon>
        <taxon>Fungi</taxon>
        <taxon>Dikarya</taxon>
        <taxon>Ascomycota</taxon>
        <taxon>Pezizomycotina</taxon>
        <taxon>Sordariomycetes</taxon>
        <taxon>Sordariomycetidae</taxon>
        <taxon>Sordariales</taxon>
        <taxon>Chaetomiaceae</taxon>
        <taxon>Thermochaetoides</taxon>
    </lineage>
</organism>
<feature type="disulfide bond" evidence="8">
    <location>
        <begin position="357"/>
        <end position="386"/>
    </location>
</feature>
<keyword evidence="5 8" id="KW-1015">Disulfide bond</keyword>
<keyword evidence="7" id="KW-0106">Calcium</keyword>
<dbReference type="OrthoDB" id="8118055at2759"/>
<dbReference type="InterPro" id="IPR050749">
    <property type="entry name" value="Glycosyl_Hydrolase_47"/>
</dbReference>
<reference evidence="10 11" key="1">
    <citation type="journal article" date="2011" name="Cell">
        <title>Insight into structure and assembly of the nuclear pore complex by utilizing the genome of a eukaryotic thermophile.</title>
        <authorList>
            <person name="Amlacher S."/>
            <person name="Sarges P."/>
            <person name="Flemming D."/>
            <person name="van Noort V."/>
            <person name="Kunze R."/>
            <person name="Devos D.P."/>
            <person name="Arumugam M."/>
            <person name="Bork P."/>
            <person name="Hurt E."/>
        </authorList>
    </citation>
    <scope>NUCLEOTIDE SEQUENCE [LARGE SCALE GENOMIC DNA]</scope>
    <source>
        <strain evidence="11">DSM 1495 / CBS 144.50 / IMI 039719</strain>
    </source>
</reference>
<evidence type="ECO:0000256" key="5">
    <source>
        <dbReference type="ARBA" id="ARBA00023157"/>
    </source>
</evidence>
<evidence type="ECO:0000256" key="7">
    <source>
        <dbReference type="PIRSR" id="PIRSR601382-2"/>
    </source>
</evidence>
<dbReference type="STRING" id="759272.G0SD16"/>
<keyword evidence="9" id="KW-0326">Glycosidase</keyword>
<comment type="pathway">
    <text evidence="2">Protein modification; protein glycosylation.</text>
</comment>
<keyword evidence="7" id="KW-0479">Metal-binding</keyword>
<evidence type="ECO:0000256" key="9">
    <source>
        <dbReference type="RuleBase" id="RU361193"/>
    </source>
</evidence>
<feature type="active site" evidence="6">
    <location>
        <position position="285"/>
    </location>
</feature>
<evidence type="ECO:0000256" key="2">
    <source>
        <dbReference type="ARBA" id="ARBA00004922"/>
    </source>
</evidence>
<keyword evidence="11" id="KW-1185">Reference proteome</keyword>
<dbReference type="SUPFAM" id="SSF48225">
    <property type="entry name" value="Seven-hairpin glycosidases"/>
    <property type="match status" value="1"/>
</dbReference>
<comment type="similarity">
    <text evidence="3 9">Belongs to the glycosyl hydrolase 47 family.</text>
</comment>
<dbReference type="EMBL" id="GL988045">
    <property type="protein sequence ID" value="EGS18446.1"/>
    <property type="molecule type" value="Genomic_DNA"/>
</dbReference>
<evidence type="ECO:0000313" key="10">
    <source>
        <dbReference type="EMBL" id="EGS18446.1"/>
    </source>
</evidence>
<evidence type="ECO:0000313" key="11">
    <source>
        <dbReference type="Proteomes" id="UP000008066"/>
    </source>
</evidence>
<evidence type="ECO:0000256" key="4">
    <source>
        <dbReference type="ARBA" id="ARBA00022801"/>
    </source>
</evidence>
<sequence>MNDGPPTYPYTFVKSSVDWGQIPHRYLTPRDLIQLPTRCHVSPLPRVQHRFKPESREVRRARDARRRAVRELTRKCWESYREYAWKQDALMPLSATGRDQFSGWAATLVDSLDTLWIMGFREEFDEAVAAVAEIDFGVSTTSDQVNIFETNIRYLGGLLAAYDLSGREVLLQKAIELGNLIYAGFNTENRMPVDNINLTAAKEGTGLFVEDQVVSASPGTLTMELAHLSQLTGDPKYYDAINRVVDLFFRNQNRTALPGLFPQYVSMSREDVTTGASFTLGGGADSLYEYFPKMYALLGGLESKYATLTLGFMDAAKRHLFFRPMVPDNADILMSGNVFIDKEGSPRLDPEIEHLACFAGATFALAGRLLGNEENVDIGARLARGCAYAYRAFPMSIMPERLNMVACEPGRPCRWDEEKWRIEKEKRPEYKPHLPKGFTSVKDPRYILRPEAIESVFYMWRITGDPEWEQTAWEMFLAVANGTATQLGSASVKDVTVARSQVQHDDYMESFWIAETLKYFYLVFSPPDVISLDEYVLNTEAHPFRLPGVSQEAATRAPWYPTA</sequence>
<comment type="cofactor">
    <cofactor evidence="1 7">
        <name>Ca(2+)</name>
        <dbReference type="ChEBI" id="CHEBI:29108"/>
    </cofactor>
</comment>
<evidence type="ECO:0000256" key="3">
    <source>
        <dbReference type="ARBA" id="ARBA00007658"/>
    </source>
</evidence>
<dbReference type="GO" id="GO:0036503">
    <property type="term" value="P:ERAD pathway"/>
    <property type="evidence" value="ECO:0007669"/>
    <property type="project" value="UniProtKB-ARBA"/>
</dbReference>
<keyword evidence="4 9" id="KW-0378">Hydrolase</keyword>
<dbReference type="HOGENOM" id="CLU_003818_0_0_1"/>
<dbReference type="eggNOG" id="KOG2204">
    <property type="taxonomic scope" value="Eukaryota"/>
</dbReference>
<proteinExistence type="inferred from homology"/>